<accession>A0A857J961</accession>
<sequence length="520" mass="56956">MPFDIPAPDCTDACFSSPAASAATRFADLVQALLEAAPHETSDLSGLHAALAAVTGDTDPASRPDRTEETRYHLDKRNPAGKYYWCDPGIGPFRVAPLLDVLKAIALARRRGPLSNEDRELLARLAEMLPEALRVECGRDSRLDAIFHPPEPVAVPAVLDSSAREQLRADLASGRLASPQALADALVGAAHRYVIAELTKAHPDKAVPIGNFSLRDINRRQIVPVAQTDEFFTQQQPFIVDSLHAALMRIADELGHAGPQATEASASIDSTISTGLILFNQLMELQAAPGWRMHAETLRKLATRQPSTVDEMRDILSRSMAARMLKEAKFGYARGTQWEEEKTLHFFWGAERLLLRPESRMVLGRVLQDQLIAAKEQHARAVARRQKLDPALTQALVDSAASHVEHYFGFMSSEARPFVRPPEPAAPPAAARPDPLQRYRRAIDELDEGTDIDDPQDPRFVSGGDFLARSNALLAVSRAEQQADAAGEPFDHQAFATASIDPDVIASAGYLKTLFDRWAA</sequence>
<name>A0A857J961_9BURK</name>
<reference evidence="1 2" key="1">
    <citation type="submission" date="2020-01" db="EMBL/GenBank/DDBJ databases">
        <title>Genome sequencing of strain KACC 21265.</title>
        <authorList>
            <person name="Heo J."/>
            <person name="Kim S.-J."/>
            <person name="Kim J.-S."/>
            <person name="Hong S.-B."/>
            <person name="Kwon S.-W."/>
        </authorList>
    </citation>
    <scope>NUCLEOTIDE SEQUENCE [LARGE SCALE GENOMIC DNA]</scope>
    <source>
        <strain evidence="1 2">KACC 21265</strain>
    </source>
</reference>
<proteinExistence type="predicted"/>
<protein>
    <submittedName>
        <fullName evidence="1">Uncharacterized protein</fullName>
    </submittedName>
</protein>
<dbReference type="KEGG" id="xyk:GT347_17385"/>
<dbReference type="Proteomes" id="UP000464787">
    <property type="component" value="Chromosome"/>
</dbReference>
<dbReference type="RefSeq" id="WP_160553401.1">
    <property type="nucleotide sequence ID" value="NZ_CP047650.1"/>
</dbReference>
<organism evidence="1 2">
    <name type="scientific">Xylophilus rhododendri</name>
    <dbReference type="NCBI Taxonomy" id="2697032"/>
    <lineage>
        <taxon>Bacteria</taxon>
        <taxon>Pseudomonadati</taxon>
        <taxon>Pseudomonadota</taxon>
        <taxon>Betaproteobacteria</taxon>
        <taxon>Burkholderiales</taxon>
        <taxon>Xylophilus</taxon>
    </lineage>
</organism>
<evidence type="ECO:0000313" key="1">
    <source>
        <dbReference type="EMBL" id="QHI99589.1"/>
    </source>
</evidence>
<dbReference type="AlphaFoldDB" id="A0A857J961"/>
<gene>
    <name evidence="1" type="ORF">GT347_17385</name>
</gene>
<dbReference type="EMBL" id="CP047650">
    <property type="protein sequence ID" value="QHI99589.1"/>
    <property type="molecule type" value="Genomic_DNA"/>
</dbReference>
<evidence type="ECO:0000313" key="2">
    <source>
        <dbReference type="Proteomes" id="UP000464787"/>
    </source>
</evidence>
<keyword evidence="2" id="KW-1185">Reference proteome</keyword>